<dbReference type="EMBL" id="JAATTO010000015">
    <property type="protein sequence ID" value="MBC9979051.1"/>
    <property type="molecule type" value="Genomic_DNA"/>
</dbReference>
<dbReference type="Proteomes" id="UP000639516">
    <property type="component" value="Unassembled WGS sequence"/>
</dbReference>
<name>A0ABR7U698_9BRAD</name>
<keyword evidence="3" id="KW-1185">Reference proteome</keyword>
<feature type="region of interest" description="Disordered" evidence="1">
    <location>
        <begin position="1"/>
        <end position="33"/>
    </location>
</feature>
<sequence>MLISPTGAEASTIRPEDFVPTDLAGQALSPGIP</sequence>
<accession>A0ABR7U698</accession>
<evidence type="ECO:0000256" key="1">
    <source>
        <dbReference type="SAM" id="MobiDB-lite"/>
    </source>
</evidence>
<protein>
    <submittedName>
        <fullName evidence="2">Uncharacterized protein</fullName>
    </submittedName>
</protein>
<evidence type="ECO:0000313" key="2">
    <source>
        <dbReference type="EMBL" id="MBC9979051.1"/>
    </source>
</evidence>
<gene>
    <name evidence="2" type="ORF">HA482_12660</name>
</gene>
<organism evidence="2 3">
    <name type="scientific">Bradyrhizobium campsiandrae</name>
    <dbReference type="NCBI Taxonomy" id="1729892"/>
    <lineage>
        <taxon>Bacteria</taxon>
        <taxon>Pseudomonadati</taxon>
        <taxon>Pseudomonadota</taxon>
        <taxon>Alphaproteobacteria</taxon>
        <taxon>Hyphomicrobiales</taxon>
        <taxon>Nitrobacteraceae</taxon>
        <taxon>Bradyrhizobium</taxon>
    </lineage>
</organism>
<evidence type="ECO:0000313" key="3">
    <source>
        <dbReference type="Proteomes" id="UP000639516"/>
    </source>
</evidence>
<reference evidence="2 3" key="1">
    <citation type="journal article" date="2020" name="Arch. Microbiol.">
        <title>Bradyrhizobium campsiandrae sp. nov., a nitrogen-fixing bacterial strain isolated from a native leguminous tree from the Amazon adapted to flooded conditions.</title>
        <authorList>
            <person name="Cabral Michel D."/>
            <person name="Martins da Costa E."/>
            <person name="Azarias Guimaraes A."/>
            <person name="Soares de Carvalho T."/>
            <person name="Santos de Castro Caputo P."/>
            <person name="Willems A."/>
            <person name="de Souza Moreira F.M."/>
        </authorList>
    </citation>
    <scope>NUCLEOTIDE SEQUENCE [LARGE SCALE GENOMIC DNA]</scope>
    <source>
        <strain evidence="3">INPA 384B</strain>
    </source>
</reference>
<comment type="caution">
    <text evidence="2">The sequence shown here is derived from an EMBL/GenBank/DDBJ whole genome shotgun (WGS) entry which is preliminary data.</text>
</comment>
<proteinExistence type="predicted"/>